<sequence length="68" mass="8074">MEAVKMDSSQHKKSVIIMPYSVGMHDHEIMRKRTEPMPLQQFNQFIQPEWQENCEFPEDPIGTLTVQR</sequence>
<evidence type="ECO:0000313" key="1">
    <source>
        <dbReference type="EnsemblMetazoa" id="tetur01g16250.1"/>
    </source>
</evidence>
<dbReference type="AlphaFoldDB" id="T1JU21"/>
<organism evidence="1 2">
    <name type="scientific">Tetranychus urticae</name>
    <name type="common">Two-spotted spider mite</name>
    <dbReference type="NCBI Taxonomy" id="32264"/>
    <lineage>
        <taxon>Eukaryota</taxon>
        <taxon>Metazoa</taxon>
        <taxon>Ecdysozoa</taxon>
        <taxon>Arthropoda</taxon>
        <taxon>Chelicerata</taxon>
        <taxon>Arachnida</taxon>
        <taxon>Acari</taxon>
        <taxon>Acariformes</taxon>
        <taxon>Trombidiformes</taxon>
        <taxon>Prostigmata</taxon>
        <taxon>Eleutherengona</taxon>
        <taxon>Raphignathae</taxon>
        <taxon>Tetranychoidea</taxon>
        <taxon>Tetranychidae</taxon>
        <taxon>Tetranychus</taxon>
    </lineage>
</organism>
<evidence type="ECO:0000313" key="2">
    <source>
        <dbReference type="Proteomes" id="UP000015104"/>
    </source>
</evidence>
<dbReference type="HOGENOM" id="CLU_2797212_0_0_1"/>
<name>T1JU21_TETUR</name>
<accession>T1JU21</accession>
<keyword evidence="2" id="KW-1185">Reference proteome</keyword>
<dbReference type="EnsemblMetazoa" id="tetur01g16250.1">
    <property type="protein sequence ID" value="tetur01g16250.1"/>
    <property type="gene ID" value="tetur01g16250"/>
</dbReference>
<reference evidence="1" key="2">
    <citation type="submission" date="2015-06" db="UniProtKB">
        <authorList>
            <consortium name="EnsemblMetazoa"/>
        </authorList>
    </citation>
    <scope>IDENTIFICATION</scope>
</reference>
<reference evidence="2" key="1">
    <citation type="submission" date="2011-08" db="EMBL/GenBank/DDBJ databases">
        <authorList>
            <person name="Rombauts S."/>
        </authorList>
    </citation>
    <scope>NUCLEOTIDE SEQUENCE</scope>
    <source>
        <strain evidence="2">London</strain>
    </source>
</reference>
<protein>
    <submittedName>
        <fullName evidence="1">Uncharacterized protein</fullName>
    </submittedName>
</protein>
<proteinExistence type="predicted"/>
<dbReference type="Proteomes" id="UP000015104">
    <property type="component" value="Unassembled WGS sequence"/>
</dbReference>
<dbReference type="EMBL" id="CAEY01000486">
    <property type="status" value="NOT_ANNOTATED_CDS"/>
    <property type="molecule type" value="Genomic_DNA"/>
</dbReference>